<dbReference type="PROSITE" id="PS50005">
    <property type="entry name" value="TPR"/>
    <property type="match status" value="2"/>
</dbReference>
<dbReference type="SMART" id="SM00028">
    <property type="entry name" value="TPR"/>
    <property type="match status" value="3"/>
</dbReference>
<dbReference type="PANTHER" id="PTHR44858:SF1">
    <property type="entry name" value="UDP-N-ACETYLGLUCOSAMINE--PEPTIDE N-ACETYLGLUCOSAMINYLTRANSFERASE SPINDLY-RELATED"/>
    <property type="match status" value="1"/>
</dbReference>
<evidence type="ECO:0000256" key="3">
    <source>
        <dbReference type="PROSITE-ProRule" id="PRU00339"/>
    </source>
</evidence>
<feature type="repeat" description="TPR" evidence="3">
    <location>
        <begin position="53"/>
        <end position="86"/>
    </location>
</feature>
<evidence type="ECO:0000256" key="1">
    <source>
        <dbReference type="ARBA" id="ARBA00022737"/>
    </source>
</evidence>
<evidence type="ECO:0000313" key="6">
    <source>
        <dbReference type="Proteomes" id="UP000632766"/>
    </source>
</evidence>
<dbReference type="RefSeq" id="WP_198124464.1">
    <property type="nucleotide sequence ID" value="NZ_JAECZC010000014.1"/>
</dbReference>
<organism evidence="5 6">
    <name type="scientific">Amazonocrinis nigriterrae CENA67</name>
    <dbReference type="NCBI Taxonomy" id="2794033"/>
    <lineage>
        <taxon>Bacteria</taxon>
        <taxon>Bacillati</taxon>
        <taxon>Cyanobacteriota</taxon>
        <taxon>Cyanophyceae</taxon>
        <taxon>Nostocales</taxon>
        <taxon>Nostocaceae</taxon>
        <taxon>Amazonocrinis</taxon>
        <taxon>Amazonocrinis nigriterrae</taxon>
    </lineage>
</organism>
<accession>A0A8J7HS75</accession>
<dbReference type="Pfam" id="PF14559">
    <property type="entry name" value="TPR_19"/>
    <property type="match status" value="1"/>
</dbReference>
<keyword evidence="6" id="KW-1185">Reference proteome</keyword>
<keyword evidence="1" id="KW-0677">Repeat</keyword>
<dbReference type="InterPro" id="IPR050498">
    <property type="entry name" value="Ycf3"/>
</dbReference>
<dbReference type="GO" id="GO:0009279">
    <property type="term" value="C:cell outer membrane"/>
    <property type="evidence" value="ECO:0007669"/>
    <property type="project" value="TreeGrafter"/>
</dbReference>
<proteinExistence type="predicted"/>
<dbReference type="PANTHER" id="PTHR44858">
    <property type="entry name" value="TETRATRICOPEPTIDE REPEAT PROTEIN 6"/>
    <property type="match status" value="1"/>
</dbReference>
<feature type="chain" id="PRO_5035254116" evidence="4">
    <location>
        <begin position="25"/>
        <end position="173"/>
    </location>
</feature>
<feature type="repeat" description="TPR" evidence="3">
    <location>
        <begin position="87"/>
        <end position="120"/>
    </location>
</feature>
<comment type="caution">
    <text evidence="5">The sequence shown here is derived from an EMBL/GenBank/DDBJ whole genome shotgun (WGS) entry which is preliminary data.</text>
</comment>
<dbReference type="EMBL" id="JAECZC010000014">
    <property type="protein sequence ID" value="MBH8562547.1"/>
    <property type="molecule type" value="Genomic_DNA"/>
</dbReference>
<name>A0A8J7HS75_9NOST</name>
<dbReference type="SUPFAM" id="SSF48452">
    <property type="entry name" value="TPR-like"/>
    <property type="match status" value="1"/>
</dbReference>
<gene>
    <name evidence="5" type="ORF">I8748_10220</name>
</gene>
<keyword evidence="4" id="KW-0732">Signal</keyword>
<dbReference type="InterPro" id="IPR011990">
    <property type="entry name" value="TPR-like_helical_dom_sf"/>
</dbReference>
<evidence type="ECO:0000313" key="5">
    <source>
        <dbReference type="EMBL" id="MBH8562547.1"/>
    </source>
</evidence>
<evidence type="ECO:0000256" key="4">
    <source>
        <dbReference type="SAM" id="SignalP"/>
    </source>
</evidence>
<dbReference type="Proteomes" id="UP000632766">
    <property type="component" value="Unassembled WGS sequence"/>
</dbReference>
<protein>
    <submittedName>
        <fullName evidence="5">Tetratricopeptide repeat protein</fullName>
    </submittedName>
</protein>
<evidence type="ECO:0000256" key="2">
    <source>
        <dbReference type="ARBA" id="ARBA00022803"/>
    </source>
</evidence>
<dbReference type="AlphaFoldDB" id="A0A8J7HS75"/>
<sequence>MQGLKLAVAVIVLATLTLTPKAEAKSLFNNQHTPASKVTAQLPNSKIANNSQTEDYLQRGFERFESKDYQGAIEDFNQVLKIEPKNIYAYVGRGGAKLLLEQYEAAKLDFDTALDINPDISIAYYFRGIANYALKDKPGAIADFRKASTLFKQEGKLELAQKADNAVKEIEAS</sequence>
<dbReference type="InterPro" id="IPR019734">
    <property type="entry name" value="TPR_rpt"/>
</dbReference>
<feature type="signal peptide" evidence="4">
    <location>
        <begin position="1"/>
        <end position="24"/>
    </location>
</feature>
<dbReference type="GO" id="GO:0046813">
    <property type="term" value="P:receptor-mediated virion attachment to host cell"/>
    <property type="evidence" value="ECO:0007669"/>
    <property type="project" value="TreeGrafter"/>
</dbReference>
<reference evidence="5 6" key="1">
    <citation type="journal article" date="2021" name="Int. J. Syst. Evol. Microbiol.">
        <title>Amazonocrinis nigriterrae gen. nov., sp. nov., Atlanticothrix silvestris gen. nov., sp. nov. and Dendronalium phyllosphericum gen. nov., sp. nov., nostocacean cyanobacteria from Brazilian environments.</title>
        <authorList>
            <person name="Alvarenga D.O."/>
            <person name="Andreote A.P.D."/>
            <person name="Branco L.H.Z."/>
            <person name="Delbaje E."/>
            <person name="Cruz R.B."/>
            <person name="Varani A.M."/>
            <person name="Fiore M.F."/>
        </authorList>
    </citation>
    <scope>NUCLEOTIDE SEQUENCE [LARGE SCALE GENOMIC DNA]</scope>
    <source>
        <strain evidence="5 6">CENA67</strain>
    </source>
</reference>
<dbReference type="Gene3D" id="1.25.40.10">
    <property type="entry name" value="Tetratricopeptide repeat domain"/>
    <property type="match status" value="1"/>
</dbReference>
<keyword evidence="2 3" id="KW-0802">TPR repeat</keyword>